<dbReference type="OMA" id="WRIIAAK"/>
<dbReference type="Pfam" id="PF01569">
    <property type="entry name" value="PAP2"/>
    <property type="match status" value="1"/>
</dbReference>
<protein>
    <recommendedName>
        <fullName evidence="3">Phosphatidic acid phosphatase type 2/haloperoxidase domain-containing protein</fullName>
    </recommendedName>
</protein>
<keyword evidence="2" id="KW-0812">Transmembrane</keyword>
<feature type="transmembrane region" description="Helical" evidence="2">
    <location>
        <begin position="64"/>
        <end position="87"/>
    </location>
</feature>
<feature type="domain" description="Phosphatidic acid phosphatase type 2/haloperoxidase" evidence="3">
    <location>
        <begin position="83"/>
        <end position="212"/>
    </location>
</feature>
<evidence type="ECO:0000256" key="1">
    <source>
        <dbReference type="SAM" id="MobiDB-lite"/>
    </source>
</evidence>
<feature type="transmembrane region" description="Helical" evidence="2">
    <location>
        <begin position="93"/>
        <end position="110"/>
    </location>
</feature>
<evidence type="ECO:0000313" key="4">
    <source>
        <dbReference type="EMBL" id="KAJ5077828.1"/>
    </source>
</evidence>
<accession>A0A9Q0LUS7</accession>
<evidence type="ECO:0000313" key="5">
    <source>
        <dbReference type="Proteomes" id="UP001149090"/>
    </source>
</evidence>
<dbReference type="SMART" id="SM00014">
    <property type="entry name" value="acidPPc"/>
    <property type="match status" value="1"/>
</dbReference>
<feature type="region of interest" description="Disordered" evidence="1">
    <location>
        <begin position="1"/>
        <end position="22"/>
    </location>
</feature>
<keyword evidence="5" id="KW-1185">Reference proteome</keyword>
<dbReference type="SUPFAM" id="SSF48317">
    <property type="entry name" value="Acid phosphatase/Vanadium-dependent haloperoxidase"/>
    <property type="match status" value="1"/>
</dbReference>
<keyword evidence="2" id="KW-1133">Transmembrane helix</keyword>
<feature type="transmembrane region" description="Helical" evidence="2">
    <location>
        <begin position="248"/>
        <end position="269"/>
    </location>
</feature>
<feature type="transmembrane region" description="Helical" evidence="2">
    <location>
        <begin position="167"/>
        <end position="185"/>
    </location>
</feature>
<feature type="transmembrane region" description="Helical" evidence="2">
    <location>
        <begin position="281"/>
        <end position="302"/>
    </location>
</feature>
<feature type="transmembrane region" description="Helical" evidence="2">
    <location>
        <begin position="137"/>
        <end position="155"/>
    </location>
</feature>
<dbReference type="GO" id="GO:0042392">
    <property type="term" value="F:sphingosine-1-phosphate phosphatase activity"/>
    <property type="evidence" value="ECO:0007669"/>
    <property type="project" value="TreeGrafter"/>
</dbReference>
<reference evidence="4" key="1">
    <citation type="submission" date="2022-10" db="EMBL/GenBank/DDBJ databases">
        <title>Novel sulphate-reducing endosymbionts in the free-living metamonad Anaeramoeba.</title>
        <authorList>
            <person name="Jerlstrom-Hultqvist J."/>
            <person name="Cepicka I."/>
            <person name="Gallot-Lavallee L."/>
            <person name="Salas-Leiva D."/>
            <person name="Curtis B.A."/>
            <person name="Zahonova K."/>
            <person name="Pipaliya S."/>
            <person name="Dacks J."/>
            <person name="Roger A.J."/>
        </authorList>
    </citation>
    <scope>NUCLEOTIDE SEQUENCE</scope>
    <source>
        <strain evidence="4">BMAN</strain>
    </source>
</reference>
<feature type="transmembrane region" description="Helical" evidence="2">
    <location>
        <begin position="318"/>
        <end position="338"/>
    </location>
</feature>
<dbReference type="OrthoDB" id="17812at2759"/>
<dbReference type="Proteomes" id="UP001149090">
    <property type="component" value="Unassembled WGS sequence"/>
</dbReference>
<proteinExistence type="predicted"/>
<dbReference type="PANTHER" id="PTHR14969">
    <property type="entry name" value="SPHINGOSINE-1-PHOSPHATE PHOSPHOHYDROLASE"/>
    <property type="match status" value="1"/>
</dbReference>
<sequence>MANIDEEQTSLLDSNQEKPTPKFPYKRPAKFCYEIPKSITNFFRPFDMKIIQLCQKHMNKFTHIFSLIMTPITTIEVGLTLPFILYIFGIDELALEFLNVMFIFSFLTQIPKRFLWRFRPYIVGDALRIRKDSSSSFPSRAVAGAVVYPYLANYLYAYFHNNEKLKISWLLILIIILFVIWTSYSRIYFGVHYPTDCIAGLIIGIIVCVSSANFYHMNSFGCQSCWSEKCYTNKEDSRVINWNNFDNVHWIVFVITTAVSFVITLFLNMKPIEFWAKIQHAFAQMFSAYVFHFTLLCTSSHLDEDGKTLSPPSNKPTWVPYFLCVFIIPIQLILGMKLKGGIKSIASFTIIFTINFLVLFFWRIIAAKR</sequence>
<dbReference type="InterPro" id="IPR036938">
    <property type="entry name" value="PAP2/HPO_sf"/>
</dbReference>
<keyword evidence="2" id="KW-0472">Membrane</keyword>
<feature type="transmembrane region" description="Helical" evidence="2">
    <location>
        <begin position="197"/>
        <end position="216"/>
    </location>
</feature>
<dbReference type="PANTHER" id="PTHR14969:SF55">
    <property type="entry name" value="PHOSPHATIDIC ACID PHOSPHATASE TYPE 2_HALOPEROXIDASE DOMAIN-CONTAINING PROTEIN"/>
    <property type="match status" value="1"/>
</dbReference>
<dbReference type="EMBL" id="JAPDFW010000056">
    <property type="protein sequence ID" value="KAJ5077828.1"/>
    <property type="molecule type" value="Genomic_DNA"/>
</dbReference>
<gene>
    <name evidence="4" type="ORF">M0811_05518</name>
</gene>
<evidence type="ECO:0000259" key="3">
    <source>
        <dbReference type="SMART" id="SM00014"/>
    </source>
</evidence>
<dbReference type="AlphaFoldDB" id="A0A9Q0LUS7"/>
<dbReference type="Gene3D" id="1.20.144.10">
    <property type="entry name" value="Phosphatidic acid phosphatase type 2/haloperoxidase"/>
    <property type="match status" value="1"/>
</dbReference>
<feature type="transmembrane region" description="Helical" evidence="2">
    <location>
        <begin position="345"/>
        <end position="365"/>
    </location>
</feature>
<comment type="caution">
    <text evidence="4">The sequence shown here is derived from an EMBL/GenBank/DDBJ whole genome shotgun (WGS) entry which is preliminary data.</text>
</comment>
<evidence type="ECO:0000256" key="2">
    <source>
        <dbReference type="SAM" id="Phobius"/>
    </source>
</evidence>
<dbReference type="InterPro" id="IPR000326">
    <property type="entry name" value="PAP2/HPO"/>
</dbReference>
<name>A0A9Q0LUS7_ANAIG</name>
<organism evidence="4 5">
    <name type="scientific">Anaeramoeba ignava</name>
    <name type="common">Anaerobic marine amoeba</name>
    <dbReference type="NCBI Taxonomy" id="1746090"/>
    <lineage>
        <taxon>Eukaryota</taxon>
        <taxon>Metamonada</taxon>
        <taxon>Anaeramoebidae</taxon>
        <taxon>Anaeramoeba</taxon>
    </lineage>
</organism>